<dbReference type="EMBL" id="WHSB02000001">
    <property type="protein sequence ID" value="MCQ4628636.1"/>
    <property type="molecule type" value="Genomic_DNA"/>
</dbReference>
<dbReference type="PROSITE" id="PS50949">
    <property type="entry name" value="HTH_GNTR"/>
    <property type="match status" value="1"/>
</dbReference>
<accession>A0ABT1R0G6</accession>
<dbReference type="CDD" id="cd07377">
    <property type="entry name" value="WHTH_GntR"/>
    <property type="match status" value="1"/>
</dbReference>
<evidence type="ECO:0000256" key="3">
    <source>
        <dbReference type="ARBA" id="ARBA00023163"/>
    </source>
</evidence>
<keyword evidence="3" id="KW-0804">Transcription</keyword>
<reference evidence="5" key="1">
    <citation type="submission" date="2021-07" db="EMBL/GenBank/DDBJ databases">
        <title>Shinella sp. nov., a novel member of the genus Shinella from water.</title>
        <authorList>
            <person name="Deng Y."/>
        </authorList>
    </citation>
    <scope>NUCLEOTIDE SEQUENCE</scope>
    <source>
        <strain evidence="5">CPCC 100929</strain>
    </source>
</reference>
<dbReference type="InterPro" id="IPR011711">
    <property type="entry name" value="GntR_C"/>
</dbReference>
<keyword evidence="2" id="KW-0238">DNA-binding</keyword>
<dbReference type="Gene3D" id="1.10.10.10">
    <property type="entry name" value="Winged helix-like DNA-binding domain superfamily/Winged helix DNA-binding domain"/>
    <property type="match status" value="1"/>
</dbReference>
<dbReference type="SUPFAM" id="SSF46785">
    <property type="entry name" value="Winged helix' DNA-binding domain"/>
    <property type="match status" value="1"/>
</dbReference>
<feature type="domain" description="HTH gntR-type" evidence="4">
    <location>
        <begin position="7"/>
        <end position="74"/>
    </location>
</feature>
<dbReference type="SUPFAM" id="SSF48008">
    <property type="entry name" value="GntR ligand-binding domain-like"/>
    <property type="match status" value="1"/>
</dbReference>
<evidence type="ECO:0000256" key="1">
    <source>
        <dbReference type="ARBA" id="ARBA00023015"/>
    </source>
</evidence>
<evidence type="ECO:0000256" key="2">
    <source>
        <dbReference type="ARBA" id="ARBA00023125"/>
    </source>
</evidence>
<dbReference type="SMART" id="SM00345">
    <property type="entry name" value="HTH_GNTR"/>
    <property type="match status" value="1"/>
</dbReference>
<proteinExistence type="predicted"/>
<protein>
    <submittedName>
        <fullName evidence="5">GntR family transcriptional regulator</fullName>
    </submittedName>
</protein>
<keyword evidence="1" id="KW-0805">Transcription regulation</keyword>
<evidence type="ECO:0000259" key="4">
    <source>
        <dbReference type="PROSITE" id="PS50949"/>
    </source>
</evidence>
<dbReference type="InterPro" id="IPR008920">
    <property type="entry name" value="TF_FadR/GntR_C"/>
</dbReference>
<dbReference type="PRINTS" id="PR00035">
    <property type="entry name" value="HTHGNTR"/>
</dbReference>
<name>A0ABT1R0G6_9HYPH</name>
<dbReference type="PANTHER" id="PTHR43537">
    <property type="entry name" value="TRANSCRIPTIONAL REGULATOR, GNTR FAMILY"/>
    <property type="match status" value="1"/>
</dbReference>
<dbReference type="InterPro" id="IPR000524">
    <property type="entry name" value="Tscrpt_reg_HTH_GntR"/>
</dbReference>
<dbReference type="InterPro" id="IPR036390">
    <property type="entry name" value="WH_DNA-bd_sf"/>
</dbReference>
<gene>
    <name evidence="5" type="ORF">GB927_001235</name>
</gene>
<dbReference type="Proteomes" id="UP000996601">
    <property type="component" value="Unassembled WGS sequence"/>
</dbReference>
<dbReference type="Pfam" id="PF07729">
    <property type="entry name" value="FCD"/>
    <property type="match status" value="1"/>
</dbReference>
<dbReference type="PANTHER" id="PTHR43537:SF45">
    <property type="entry name" value="GNTR FAMILY REGULATORY PROTEIN"/>
    <property type="match status" value="1"/>
</dbReference>
<dbReference type="Pfam" id="PF00392">
    <property type="entry name" value="GntR"/>
    <property type="match status" value="1"/>
</dbReference>
<keyword evidence="6" id="KW-1185">Reference proteome</keyword>
<organism evidence="5 6">
    <name type="scientific">Shinella lacus</name>
    <dbReference type="NCBI Taxonomy" id="2654216"/>
    <lineage>
        <taxon>Bacteria</taxon>
        <taxon>Pseudomonadati</taxon>
        <taxon>Pseudomonadota</taxon>
        <taxon>Alphaproteobacteria</taxon>
        <taxon>Hyphomicrobiales</taxon>
        <taxon>Rhizobiaceae</taxon>
        <taxon>Shinella</taxon>
    </lineage>
</organism>
<dbReference type="SMART" id="SM00895">
    <property type="entry name" value="FCD"/>
    <property type="match status" value="1"/>
</dbReference>
<evidence type="ECO:0000313" key="5">
    <source>
        <dbReference type="EMBL" id="MCQ4628636.1"/>
    </source>
</evidence>
<dbReference type="InterPro" id="IPR036388">
    <property type="entry name" value="WH-like_DNA-bd_sf"/>
</dbReference>
<sequence length="236" mass="26465">MARDTKISAAEHCYRTLSRKIIGLELKPNEPIGEHALADLLGVSRTPVREALSRLSAEGLVDLRSRAGVVVAPIRMDAVRTAQFVREQLELAIVAEAAQQSNRRILLGIRQAIEEQELAIVEDNPDLFFECDERMHALYCSLAGREGVWSFISDAKKHMDRVRRLSVQAGQLDQLVQDHQGVLEAVMARDTEKAREIMQLHLRRVMLDLSELGRLFAPYFEQNEAKAEGQSPAGQS</sequence>
<evidence type="ECO:0000313" key="6">
    <source>
        <dbReference type="Proteomes" id="UP000996601"/>
    </source>
</evidence>
<comment type="caution">
    <text evidence="5">The sequence shown here is derived from an EMBL/GenBank/DDBJ whole genome shotgun (WGS) entry which is preliminary data.</text>
</comment>
<dbReference type="RefSeq" id="WP_256114688.1">
    <property type="nucleotide sequence ID" value="NZ_WHSB02000001.1"/>
</dbReference>
<dbReference type="Gene3D" id="1.20.120.530">
    <property type="entry name" value="GntR ligand-binding domain-like"/>
    <property type="match status" value="1"/>
</dbReference>